<dbReference type="EnsemblPlants" id="Pp3c7_12456V3.1">
    <property type="protein sequence ID" value="Pp3c7_12456V3.1"/>
    <property type="gene ID" value="Pp3c7_12456"/>
</dbReference>
<reference evidence="1 3" key="2">
    <citation type="journal article" date="2018" name="Plant J.">
        <title>The Physcomitrella patens chromosome-scale assembly reveals moss genome structure and evolution.</title>
        <authorList>
            <person name="Lang D."/>
            <person name="Ullrich K.K."/>
            <person name="Murat F."/>
            <person name="Fuchs J."/>
            <person name="Jenkins J."/>
            <person name="Haas F.B."/>
            <person name="Piednoel M."/>
            <person name="Gundlach H."/>
            <person name="Van Bel M."/>
            <person name="Meyberg R."/>
            <person name="Vives C."/>
            <person name="Morata J."/>
            <person name="Symeonidi A."/>
            <person name="Hiss M."/>
            <person name="Muchero W."/>
            <person name="Kamisugi Y."/>
            <person name="Saleh O."/>
            <person name="Blanc G."/>
            <person name="Decker E.L."/>
            <person name="van Gessel N."/>
            <person name="Grimwood J."/>
            <person name="Hayes R.D."/>
            <person name="Graham S.W."/>
            <person name="Gunter L.E."/>
            <person name="McDaniel S.F."/>
            <person name="Hoernstein S.N.W."/>
            <person name="Larsson A."/>
            <person name="Li F.W."/>
            <person name="Perroud P.F."/>
            <person name="Phillips J."/>
            <person name="Ranjan P."/>
            <person name="Rokshar D.S."/>
            <person name="Rothfels C.J."/>
            <person name="Schneider L."/>
            <person name="Shu S."/>
            <person name="Stevenson D.W."/>
            <person name="Thummler F."/>
            <person name="Tillich M."/>
            <person name="Villarreal Aguilar J.C."/>
            <person name="Widiez T."/>
            <person name="Wong G.K."/>
            <person name="Wymore A."/>
            <person name="Zhang Y."/>
            <person name="Zimmer A.D."/>
            <person name="Quatrano R.S."/>
            <person name="Mayer K.F.X."/>
            <person name="Goodstein D."/>
            <person name="Casacuberta J.M."/>
            <person name="Vandepoele K."/>
            <person name="Reski R."/>
            <person name="Cuming A.C."/>
            <person name="Tuskan G.A."/>
            <person name="Maumus F."/>
            <person name="Salse J."/>
            <person name="Schmutz J."/>
            <person name="Rensing S.A."/>
        </authorList>
    </citation>
    <scope>NUCLEOTIDE SEQUENCE [LARGE SCALE GENOMIC DNA]</scope>
    <source>
        <strain evidence="2 3">cv. Gransden 2004</strain>
    </source>
</reference>
<protein>
    <submittedName>
        <fullName evidence="1 2">Uncharacterized protein</fullName>
    </submittedName>
</protein>
<gene>
    <name evidence="1" type="ORF">PHYPA_010304</name>
</gene>
<keyword evidence="3" id="KW-1185">Reference proteome</keyword>
<evidence type="ECO:0000313" key="1">
    <source>
        <dbReference type="EMBL" id="PNR51118.1"/>
    </source>
</evidence>
<accession>A0A2K1KBG5</accession>
<dbReference type="EMBL" id="ABEU02000007">
    <property type="protein sequence ID" value="PNR51118.1"/>
    <property type="molecule type" value="Genomic_DNA"/>
</dbReference>
<evidence type="ECO:0000313" key="2">
    <source>
        <dbReference type="EnsemblPlants" id="Pp3c7_12456V3.1"/>
    </source>
</evidence>
<dbReference type="Gramene" id="Pp3c7_12456V3.1">
    <property type="protein sequence ID" value="Pp3c7_12456V3.1"/>
    <property type="gene ID" value="Pp3c7_12456"/>
</dbReference>
<dbReference type="AlphaFoldDB" id="A0A2K1KBG5"/>
<dbReference type="Proteomes" id="UP000006727">
    <property type="component" value="Chromosome 7"/>
</dbReference>
<name>A0A2K1KBG5_PHYPA</name>
<evidence type="ECO:0000313" key="3">
    <source>
        <dbReference type="Proteomes" id="UP000006727"/>
    </source>
</evidence>
<sequence>MQRKNVFFDDWLDIAGDTASEACLLCLYRARLHCPQLRTGICPRNRICFSKLDDIFYKVLSLVCSQIGEVVSLGIQEECLKKSSILRLCILVLEIKSIHLLIIHSISFFFEEMEIPVEYEGLLQQCSKCIKLEYEVTHCLKKFRVHAHYNKAIE</sequence>
<reference evidence="2" key="3">
    <citation type="submission" date="2020-12" db="UniProtKB">
        <authorList>
            <consortium name="EnsemblPlants"/>
        </authorList>
    </citation>
    <scope>IDENTIFICATION</scope>
</reference>
<proteinExistence type="predicted"/>
<organism evidence="1">
    <name type="scientific">Physcomitrium patens</name>
    <name type="common">Spreading-leaved earth moss</name>
    <name type="synonym">Physcomitrella patens</name>
    <dbReference type="NCBI Taxonomy" id="3218"/>
    <lineage>
        <taxon>Eukaryota</taxon>
        <taxon>Viridiplantae</taxon>
        <taxon>Streptophyta</taxon>
        <taxon>Embryophyta</taxon>
        <taxon>Bryophyta</taxon>
        <taxon>Bryophytina</taxon>
        <taxon>Bryopsida</taxon>
        <taxon>Funariidae</taxon>
        <taxon>Funariales</taxon>
        <taxon>Funariaceae</taxon>
        <taxon>Physcomitrium</taxon>
    </lineage>
</organism>
<dbReference type="InParanoid" id="A0A2K1KBG5"/>
<reference evidence="1 3" key="1">
    <citation type="journal article" date="2008" name="Science">
        <title>The Physcomitrella genome reveals evolutionary insights into the conquest of land by plants.</title>
        <authorList>
            <person name="Rensing S."/>
            <person name="Lang D."/>
            <person name="Zimmer A."/>
            <person name="Terry A."/>
            <person name="Salamov A."/>
            <person name="Shapiro H."/>
            <person name="Nishiyama T."/>
            <person name="Perroud P.-F."/>
            <person name="Lindquist E."/>
            <person name="Kamisugi Y."/>
            <person name="Tanahashi T."/>
            <person name="Sakakibara K."/>
            <person name="Fujita T."/>
            <person name="Oishi K."/>
            <person name="Shin-I T."/>
            <person name="Kuroki Y."/>
            <person name="Toyoda A."/>
            <person name="Suzuki Y."/>
            <person name="Hashimoto A."/>
            <person name="Yamaguchi K."/>
            <person name="Sugano A."/>
            <person name="Kohara Y."/>
            <person name="Fujiyama A."/>
            <person name="Anterola A."/>
            <person name="Aoki S."/>
            <person name="Ashton N."/>
            <person name="Barbazuk W.B."/>
            <person name="Barker E."/>
            <person name="Bennetzen J."/>
            <person name="Bezanilla M."/>
            <person name="Blankenship R."/>
            <person name="Cho S.H."/>
            <person name="Dutcher S."/>
            <person name="Estelle M."/>
            <person name="Fawcett J.A."/>
            <person name="Gundlach H."/>
            <person name="Hanada K."/>
            <person name="Heyl A."/>
            <person name="Hicks K.A."/>
            <person name="Hugh J."/>
            <person name="Lohr M."/>
            <person name="Mayer K."/>
            <person name="Melkozernov A."/>
            <person name="Murata T."/>
            <person name="Nelson D."/>
            <person name="Pils B."/>
            <person name="Prigge M."/>
            <person name="Reiss B."/>
            <person name="Renner T."/>
            <person name="Rombauts S."/>
            <person name="Rushton P."/>
            <person name="Sanderfoot A."/>
            <person name="Schween G."/>
            <person name="Shiu S.-H."/>
            <person name="Stueber K."/>
            <person name="Theodoulou F.L."/>
            <person name="Tu H."/>
            <person name="Van de Peer Y."/>
            <person name="Verrier P.J."/>
            <person name="Waters E."/>
            <person name="Wood A."/>
            <person name="Yang L."/>
            <person name="Cove D."/>
            <person name="Cuming A."/>
            <person name="Hasebe M."/>
            <person name="Lucas S."/>
            <person name="Mishler D.B."/>
            <person name="Reski R."/>
            <person name="Grigoriev I."/>
            <person name="Quatrano R.S."/>
            <person name="Boore J.L."/>
        </authorList>
    </citation>
    <scope>NUCLEOTIDE SEQUENCE [LARGE SCALE GENOMIC DNA]</scope>
    <source>
        <strain evidence="2 3">cv. Gransden 2004</strain>
    </source>
</reference>